<name>U7V0V3_9MICC</name>
<dbReference type="HOGENOM" id="CLU_1823887_0_0_11"/>
<dbReference type="PATRIC" id="fig|888019.4.peg.1691"/>
<dbReference type="AlphaFoldDB" id="U7V0V3"/>
<accession>U7V0V3</accession>
<protein>
    <submittedName>
        <fullName evidence="1">Uncharacterized protein</fullName>
    </submittedName>
</protein>
<dbReference type="Proteomes" id="UP000017174">
    <property type="component" value="Unassembled WGS sequence"/>
</dbReference>
<evidence type="ECO:0000313" key="2">
    <source>
        <dbReference type="Proteomes" id="UP000017174"/>
    </source>
</evidence>
<reference evidence="1 2" key="1">
    <citation type="submission" date="2013-08" db="EMBL/GenBank/DDBJ databases">
        <authorList>
            <person name="Weinstock G."/>
            <person name="Sodergren E."/>
            <person name="Wylie T."/>
            <person name="Fulton L."/>
            <person name="Fulton R."/>
            <person name="Fronick C."/>
            <person name="O'Laughlin M."/>
            <person name="Godfrey J."/>
            <person name="Miner T."/>
            <person name="Herter B."/>
            <person name="Appelbaum E."/>
            <person name="Cordes M."/>
            <person name="Lek S."/>
            <person name="Wollam A."/>
            <person name="Pepin K.H."/>
            <person name="Palsikar V.B."/>
            <person name="Mitreva M."/>
            <person name="Wilson R.K."/>
        </authorList>
    </citation>
    <scope>NUCLEOTIDE SEQUENCE [LARGE SCALE GENOMIC DNA]</scope>
    <source>
        <strain evidence="1 2">F0184</strain>
    </source>
</reference>
<dbReference type="EMBL" id="AXZG01000054">
    <property type="protein sequence ID" value="ERT65332.1"/>
    <property type="molecule type" value="Genomic_DNA"/>
</dbReference>
<proteinExistence type="predicted"/>
<evidence type="ECO:0000313" key="1">
    <source>
        <dbReference type="EMBL" id="ERT65332.1"/>
    </source>
</evidence>
<gene>
    <name evidence="1" type="ORF">HMPREF0742_02000</name>
</gene>
<sequence>MRSGLRYFAGKARGKIVGVNYLYPVLSSEDTLIDVEAFLREGQRKWPGCKTVQWTAEEDLTDADIIITPDGASTIISHFTDGRLISVDGADFEEAVEIAAWVRSLNSDPDVVLWFTSSAFDGHTVLTPGITPQQVLERWVDHREHDPYVEYPQYFS</sequence>
<comment type="caution">
    <text evidence="1">The sequence shown here is derived from an EMBL/GenBank/DDBJ whole genome shotgun (WGS) entry which is preliminary data.</text>
</comment>
<organism evidence="1 2">
    <name type="scientific">Rothia aeria F0184</name>
    <dbReference type="NCBI Taxonomy" id="888019"/>
    <lineage>
        <taxon>Bacteria</taxon>
        <taxon>Bacillati</taxon>
        <taxon>Actinomycetota</taxon>
        <taxon>Actinomycetes</taxon>
        <taxon>Micrococcales</taxon>
        <taxon>Micrococcaceae</taxon>
        <taxon>Rothia</taxon>
    </lineage>
</organism>